<protein>
    <submittedName>
        <fullName evidence="1">Uncharacterized protein</fullName>
    </submittedName>
</protein>
<sequence length="68" mass="7570">MQNTVTILPRGKDVQYETPALRSSGGQNHLLRPNPVQRTPAMFATNDIVPERSPSSLIRMATPDKVRI</sequence>
<accession>A0A5N7AA76</accession>
<evidence type="ECO:0000313" key="2">
    <source>
        <dbReference type="Proteomes" id="UP000326268"/>
    </source>
</evidence>
<dbReference type="AlphaFoldDB" id="A0A5N7AA76"/>
<keyword evidence="2" id="KW-1185">Reference proteome</keyword>
<dbReference type="GeneID" id="43650900"/>
<name>A0A5N7AA76_9EURO</name>
<organism evidence="1 2">
    <name type="scientific">Aspergillus caelatus</name>
    <dbReference type="NCBI Taxonomy" id="61420"/>
    <lineage>
        <taxon>Eukaryota</taxon>
        <taxon>Fungi</taxon>
        <taxon>Dikarya</taxon>
        <taxon>Ascomycota</taxon>
        <taxon>Pezizomycotina</taxon>
        <taxon>Eurotiomycetes</taxon>
        <taxon>Eurotiomycetidae</taxon>
        <taxon>Eurotiales</taxon>
        <taxon>Aspergillaceae</taxon>
        <taxon>Aspergillus</taxon>
        <taxon>Aspergillus subgen. Circumdati</taxon>
    </lineage>
</organism>
<gene>
    <name evidence="1" type="ORF">BDV27DRAFT_125969</name>
</gene>
<dbReference type="RefSeq" id="XP_031929060.1">
    <property type="nucleotide sequence ID" value="XM_032066454.1"/>
</dbReference>
<dbReference type="Proteomes" id="UP000326268">
    <property type="component" value="Unassembled WGS sequence"/>
</dbReference>
<proteinExistence type="predicted"/>
<dbReference type="EMBL" id="ML737621">
    <property type="protein sequence ID" value="KAE8365979.1"/>
    <property type="molecule type" value="Genomic_DNA"/>
</dbReference>
<evidence type="ECO:0000313" key="1">
    <source>
        <dbReference type="EMBL" id="KAE8365979.1"/>
    </source>
</evidence>
<reference evidence="1 2" key="1">
    <citation type="submission" date="2019-04" db="EMBL/GenBank/DDBJ databases">
        <title>Friends and foes A comparative genomics studyof 23 Aspergillus species from section Flavi.</title>
        <authorList>
            <consortium name="DOE Joint Genome Institute"/>
            <person name="Kjaerbolling I."/>
            <person name="Vesth T."/>
            <person name="Frisvad J.C."/>
            <person name="Nybo J.L."/>
            <person name="Theobald S."/>
            <person name="Kildgaard S."/>
            <person name="Isbrandt T."/>
            <person name="Kuo A."/>
            <person name="Sato A."/>
            <person name="Lyhne E.K."/>
            <person name="Kogle M.E."/>
            <person name="Wiebenga A."/>
            <person name="Kun R.S."/>
            <person name="Lubbers R.J."/>
            <person name="Makela M.R."/>
            <person name="Barry K."/>
            <person name="Chovatia M."/>
            <person name="Clum A."/>
            <person name="Daum C."/>
            <person name="Haridas S."/>
            <person name="He G."/>
            <person name="LaButti K."/>
            <person name="Lipzen A."/>
            <person name="Mondo S."/>
            <person name="Riley R."/>
            <person name="Salamov A."/>
            <person name="Simmons B.A."/>
            <person name="Magnuson J.K."/>
            <person name="Henrissat B."/>
            <person name="Mortensen U.H."/>
            <person name="Larsen T.O."/>
            <person name="Devries R.P."/>
            <person name="Grigoriev I.V."/>
            <person name="Machida M."/>
            <person name="Baker S.E."/>
            <person name="Andersen M.R."/>
        </authorList>
    </citation>
    <scope>NUCLEOTIDE SEQUENCE [LARGE SCALE GENOMIC DNA]</scope>
    <source>
        <strain evidence="1 2">CBS 763.97</strain>
    </source>
</reference>